<keyword evidence="1" id="KW-0472">Membrane</keyword>
<organism evidence="2 3">
    <name type="scientific">Paenibacillus campinasensis</name>
    <dbReference type="NCBI Taxonomy" id="66347"/>
    <lineage>
        <taxon>Bacteria</taxon>
        <taxon>Bacillati</taxon>
        <taxon>Bacillota</taxon>
        <taxon>Bacilli</taxon>
        <taxon>Bacillales</taxon>
        <taxon>Paenibacillaceae</taxon>
        <taxon>Paenibacillus</taxon>
    </lineage>
</organism>
<evidence type="ECO:0000313" key="2">
    <source>
        <dbReference type="EMBL" id="PAD75413.1"/>
    </source>
</evidence>
<dbReference type="AlphaFoldDB" id="A0A268EQL4"/>
<comment type="caution">
    <text evidence="2">The sequence shown here is derived from an EMBL/GenBank/DDBJ whole genome shotgun (WGS) entry which is preliminary data.</text>
</comment>
<name>A0A268EQL4_9BACL</name>
<keyword evidence="1" id="KW-0812">Transmembrane</keyword>
<gene>
    <name evidence="2" type="ORF">CHH67_14435</name>
</gene>
<evidence type="ECO:0000256" key="1">
    <source>
        <dbReference type="SAM" id="Phobius"/>
    </source>
</evidence>
<feature type="transmembrane region" description="Helical" evidence="1">
    <location>
        <begin position="71"/>
        <end position="90"/>
    </location>
</feature>
<dbReference type="EMBL" id="NPBY01000045">
    <property type="protein sequence ID" value="PAD75413.1"/>
    <property type="molecule type" value="Genomic_DNA"/>
</dbReference>
<proteinExistence type="predicted"/>
<protein>
    <submittedName>
        <fullName evidence="2">Uncharacterized protein</fullName>
    </submittedName>
</protein>
<accession>A0A268EQL4</accession>
<keyword evidence="1" id="KW-1133">Transmembrane helix</keyword>
<feature type="transmembrane region" description="Helical" evidence="1">
    <location>
        <begin position="7"/>
        <end position="30"/>
    </location>
</feature>
<dbReference type="Proteomes" id="UP000215596">
    <property type="component" value="Unassembled WGS sequence"/>
</dbReference>
<reference evidence="2 3" key="1">
    <citation type="submission" date="2017-07" db="EMBL/GenBank/DDBJ databases">
        <title>Isolation and whole genome analysis of endospore-forming bacteria from heroin.</title>
        <authorList>
            <person name="Kalinowski J."/>
            <person name="Ahrens B."/>
            <person name="Al-Dilaimi A."/>
            <person name="Winkler A."/>
            <person name="Wibberg D."/>
            <person name="Schleenbecker U."/>
            <person name="Ruckert C."/>
            <person name="Wolfel R."/>
            <person name="Grass G."/>
        </authorList>
    </citation>
    <scope>NUCLEOTIDE SEQUENCE [LARGE SCALE GENOMIC DNA]</scope>
    <source>
        <strain evidence="2 3">7537-G1</strain>
    </source>
</reference>
<evidence type="ECO:0000313" key="3">
    <source>
        <dbReference type="Proteomes" id="UP000215596"/>
    </source>
</evidence>
<sequence>MKCKFTVALASGIGFAFLWYYFSALLFHMIHLGDGGAFSLLVWVVGASLFFYLHSIVNVNLRKNVPQHARLLSRASTLSFLSAVCVIFMIH</sequence>
<feature type="transmembrane region" description="Helical" evidence="1">
    <location>
        <begin position="36"/>
        <end position="59"/>
    </location>
</feature>